<sequence>MKSHLFCFILLAATYGCNEKKAADPGIVGRWNTSFKNGSKVLAVYRADGTHDYFIDGKLFSNGRYTFNNGTLSEADPICNPDYYATYTVSFPSPGEMQFKVIQDTCQPRVHDLDGIKMIREK</sequence>
<keyword evidence="2" id="KW-1185">Reference proteome</keyword>
<dbReference type="Proteomes" id="UP001597511">
    <property type="component" value="Unassembled WGS sequence"/>
</dbReference>
<evidence type="ECO:0008006" key="3">
    <source>
        <dbReference type="Google" id="ProtNLM"/>
    </source>
</evidence>
<proteinExistence type="predicted"/>
<gene>
    <name evidence="1" type="ORF">ACFS6H_15310</name>
</gene>
<protein>
    <recommendedName>
        <fullName evidence="3">Lipocalin-like domain-containing protein</fullName>
    </recommendedName>
</protein>
<dbReference type="RefSeq" id="WP_386100728.1">
    <property type="nucleotide sequence ID" value="NZ_JBHUOZ010000003.1"/>
</dbReference>
<accession>A0ABW6AA74</accession>
<evidence type="ECO:0000313" key="1">
    <source>
        <dbReference type="EMBL" id="MFD2921093.1"/>
    </source>
</evidence>
<dbReference type="PROSITE" id="PS51257">
    <property type="entry name" value="PROKAR_LIPOPROTEIN"/>
    <property type="match status" value="1"/>
</dbReference>
<reference evidence="2" key="1">
    <citation type="journal article" date="2019" name="Int. J. Syst. Evol. Microbiol.">
        <title>The Global Catalogue of Microorganisms (GCM) 10K type strain sequencing project: providing services to taxonomists for standard genome sequencing and annotation.</title>
        <authorList>
            <consortium name="The Broad Institute Genomics Platform"/>
            <consortium name="The Broad Institute Genome Sequencing Center for Infectious Disease"/>
            <person name="Wu L."/>
            <person name="Ma J."/>
        </authorList>
    </citation>
    <scope>NUCLEOTIDE SEQUENCE [LARGE SCALE GENOMIC DNA]</scope>
    <source>
        <strain evidence="2">KCTC 23299</strain>
    </source>
</reference>
<dbReference type="EMBL" id="JBHUOZ010000003">
    <property type="protein sequence ID" value="MFD2921093.1"/>
    <property type="molecule type" value="Genomic_DNA"/>
</dbReference>
<name>A0ABW6AA74_9BACT</name>
<evidence type="ECO:0000313" key="2">
    <source>
        <dbReference type="Proteomes" id="UP001597511"/>
    </source>
</evidence>
<organism evidence="1 2">
    <name type="scientific">Terrimonas rubra</name>
    <dbReference type="NCBI Taxonomy" id="1035890"/>
    <lineage>
        <taxon>Bacteria</taxon>
        <taxon>Pseudomonadati</taxon>
        <taxon>Bacteroidota</taxon>
        <taxon>Chitinophagia</taxon>
        <taxon>Chitinophagales</taxon>
        <taxon>Chitinophagaceae</taxon>
        <taxon>Terrimonas</taxon>
    </lineage>
</organism>
<comment type="caution">
    <text evidence="1">The sequence shown here is derived from an EMBL/GenBank/DDBJ whole genome shotgun (WGS) entry which is preliminary data.</text>
</comment>